<dbReference type="NCBIfam" id="TIGR01178">
    <property type="entry name" value="ade"/>
    <property type="match status" value="1"/>
</dbReference>
<name>A0A644VWF8_9ZZZZ</name>
<comment type="catalytic activity">
    <reaction evidence="5">
        <text>adenine + H2O + H(+) = hypoxanthine + NH4(+)</text>
        <dbReference type="Rhea" id="RHEA:23688"/>
        <dbReference type="ChEBI" id="CHEBI:15377"/>
        <dbReference type="ChEBI" id="CHEBI:15378"/>
        <dbReference type="ChEBI" id="CHEBI:16708"/>
        <dbReference type="ChEBI" id="CHEBI:17368"/>
        <dbReference type="ChEBI" id="CHEBI:28938"/>
        <dbReference type="EC" id="3.5.4.2"/>
    </reaction>
</comment>
<dbReference type="PANTHER" id="PTHR11113:SF2">
    <property type="entry name" value="ADENINE DEAMINASE"/>
    <property type="match status" value="1"/>
</dbReference>
<dbReference type="PANTHER" id="PTHR11113">
    <property type="entry name" value="N-ACETYLGLUCOSAMINE-6-PHOSPHATE DEACETYLASE"/>
    <property type="match status" value="1"/>
</dbReference>
<dbReference type="SUPFAM" id="SSF51338">
    <property type="entry name" value="Composite domain of metallo-dependent hydrolases"/>
    <property type="match status" value="1"/>
</dbReference>
<dbReference type="SUPFAM" id="SSF51556">
    <property type="entry name" value="Metallo-dependent hydrolases"/>
    <property type="match status" value="1"/>
</dbReference>
<dbReference type="EC" id="3.5.4.2" evidence="2"/>
<reference evidence="8" key="1">
    <citation type="submission" date="2019-08" db="EMBL/GenBank/DDBJ databases">
        <authorList>
            <person name="Kucharzyk K."/>
            <person name="Murdoch R.W."/>
            <person name="Higgins S."/>
            <person name="Loffler F."/>
        </authorList>
    </citation>
    <scope>NUCLEOTIDE SEQUENCE</scope>
</reference>
<dbReference type="AlphaFoldDB" id="A0A644VWF8"/>
<sequence length="539" mass="58717">MTIQGQIIDIRQRRIYAGEITVENGKISAIHELENAPEQFIMPGFIDSHVHIESSMMAPSRFAELAVKQGTVATVSDPHEIANVLGVDGVKFMIENGKTVPFHFFFGAPSCVPATPFETAGFSIDSAQTAELMQNPDIWYLGEMMNFPGVVFDDPEVHAKIKAALDAGKPVDGHAPMLSGEQLVKYAKAGISTDHECTNIEEAEEKIRLGMKILIREGSAARDFDMLYTLIDKHPDDVMLCTDDCHPDELLRGHINVKAKKAIERGMDLFNVLQTACINPVEHYRIPVGTMRVGDNADFIIVGDWREMDVQEVYIGGEKVFEDGNVLFASKPFTSINNFGRNEVAPDSFAVESKGQNIKVIVARDGELLTESEIVKAKTEDGFVVPDVENDVLKITVVNRYDNSKPAVGFIKGIGIKQGALACSVAHDSHNLIAVGTCDEAIASALNKVIESRGGLSAIDSVSSEHLALPLAGLMSDRSGEEVAALYHALNQKAAEMGSTLRAPYMTLAFMALLVIPKLKLSDKGLFDGTTFAFTELFT</sequence>
<feature type="domain" description="Adenine deaminase C-terminal" evidence="7">
    <location>
        <begin position="368"/>
        <end position="532"/>
    </location>
</feature>
<comment type="similarity">
    <text evidence="1">Belongs to the metallo-dependent hydrolases superfamily. Adenine deaminase family.</text>
</comment>
<dbReference type="Pfam" id="PF01979">
    <property type="entry name" value="Amidohydro_1"/>
    <property type="match status" value="1"/>
</dbReference>
<evidence type="ECO:0000256" key="3">
    <source>
        <dbReference type="ARBA" id="ARBA00022801"/>
    </source>
</evidence>
<evidence type="ECO:0000313" key="8">
    <source>
        <dbReference type="EMBL" id="MPL95769.1"/>
    </source>
</evidence>
<dbReference type="HAMAP" id="MF_01518">
    <property type="entry name" value="Adenine_deamin"/>
    <property type="match status" value="1"/>
</dbReference>
<comment type="caution">
    <text evidence="8">The sequence shown here is derived from an EMBL/GenBank/DDBJ whole genome shotgun (WGS) entry which is preliminary data.</text>
</comment>
<evidence type="ECO:0000259" key="7">
    <source>
        <dbReference type="Pfam" id="PF13382"/>
    </source>
</evidence>
<dbReference type="InterPro" id="IPR006680">
    <property type="entry name" value="Amidohydro-rel"/>
</dbReference>
<gene>
    <name evidence="8" type="primary">ade_11</name>
    <name evidence="8" type="ORF">SDC9_41941</name>
</gene>
<dbReference type="Pfam" id="PF13382">
    <property type="entry name" value="Adenine_deam_C"/>
    <property type="match status" value="1"/>
</dbReference>
<feature type="domain" description="Amidohydrolase-related" evidence="6">
    <location>
        <begin position="40"/>
        <end position="320"/>
    </location>
</feature>
<dbReference type="InterPro" id="IPR006679">
    <property type="entry name" value="Adenine_deam"/>
</dbReference>
<organism evidence="8">
    <name type="scientific">bioreactor metagenome</name>
    <dbReference type="NCBI Taxonomy" id="1076179"/>
    <lineage>
        <taxon>unclassified sequences</taxon>
        <taxon>metagenomes</taxon>
        <taxon>ecological metagenomes</taxon>
    </lineage>
</organism>
<dbReference type="CDD" id="cd01295">
    <property type="entry name" value="AdeC"/>
    <property type="match status" value="1"/>
</dbReference>
<dbReference type="Gene3D" id="3.20.20.140">
    <property type="entry name" value="Metal-dependent hydrolases"/>
    <property type="match status" value="1"/>
</dbReference>
<dbReference type="InterPro" id="IPR011059">
    <property type="entry name" value="Metal-dep_hydrolase_composite"/>
</dbReference>
<proteinExistence type="inferred from homology"/>
<accession>A0A644VWF8</accession>
<evidence type="ECO:0000256" key="4">
    <source>
        <dbReference type="ARBA" id="ARBA00023211"/>
    </source>
</evidence>
<evidence type="ECO:0000259" key="6">
    <source>
        <dbReference type="Pfam" id="PF01979"/>
    </source>
</evidence>
<keyword evidence="4" id="KW-0464">Manganese</keyword>
<evidence type="ECO:0000256" key="1">
    <source>
        <dbReference type="ARBA" id="ARBA00006773"/>
    </source>
</evidence>
<dbReference type="InterPro" id="IPR026912">
    <property type="entry name" value="Adenine_deam_C"/>
</dbReference>
<keyword evidence="3 8" id="KW-0378">Hydrolase</keyword>
<dbReference type="GO" id="GO:0000034">
    <property type="term" value="F:adenine deaminase activity"/>
    <property type="evidence" value="ECO:0007669"/>
    <property type="project" value="UniProtKB-EC"/>
</dbReference>
<dbReference type="InterPro" id="IPR032466">
    <property type="entry name" value="Metal_Hydrolase"/>
</dbReference>
<protein>
    <recommendedName>
        <fullName evidence="2">adenine deaminase</fullName>
        <ecNumber evidence="2">3.5.4.2</ecNumber>
    </recommendedName>
</protein>
<dbReference type="GO" id="GO:0006146">
    <property type="term" value="P:adenine catabolic process"/>
    <property type="evidence" value="ECO:0007669"/>
    <property type="project" value="InterPro"/>
</dbReference>
<dbReference type="Gene3D" id="2.30.40.10">
    <property type="entry name" value="Urease, subunit C, domain 1"/>
    <property type="match status" value="1"/>
</dbReference>
<evidence type="ECO:0000256" key="5">
    <source>
        <dbReference type="ARBA" id="ARBA00047720"/>
    </source>
</evidence>
<dbReference type="EMBL" id="VSSQ01000481">
    <property type="protein sequence ID" value="MPL95769.1"/>
    <property type="molecule type" value="Genomic_DNA"/>
</dbReference>
<evidence type="ECO:0000256" key="2">
    <source>
        <dbReference type="ARBA" id="ARBA00012782"/>
    </source>
</evidence>